<evidence type="ECO:0000313" key="9">
    <source>
        <dbReference type="Proteomes" id="UP001152561"/>
    </source>
</evidence>
<feature type="compositionally biased region" description="Polar residues" evidence="5">
    <location>
        <begin position="1"/>
        <end position="13"/>
    </location>
</feature>
<dbReference type="PANTHER" id="PTHR48204">
    <property type="entry name" value="OS07G0265100 PROTEIN"/>
    <property type="match status" value="1"/>
</dbReference>
<evidence type="ECO:0000256" key="1">
    <source>
        <dbReference type="ARBA" id="ARBA00004305"/>
    </source>
</evidence>
<reference evidence="9" key="1">
    <citation type="journal article" date="2023" name="Proc. Natl. Acad. Sci. U.S.A.">
        <title>Genomic and structural basis for evolution of tropane alkaloid biosynthesis.</title>
        <authorList>
            <person name="Wanga Y.-J."/>
            <person name="Taina T."/>
            <person name="Yua J.-Y."/>
            <person name="Lia J."/>
            <person name="Xua B."/>
            <person name="Chenc J."/>
            <person name="D'Auriad J.C."/>
            <person name="Huanga J.-P."/>
            <person name="Huanga S.-X."/>
        </authorList>
    </citation>
    <scope>NUCLEOTIDE SEQUENCE [LARGE SCALE GENOMIC DNA]</scope>
    <source>
        <strain evidence="9">cv. KIB-2019</strain>
    </source>
</reference>
<keyword evidence="6" id="KW-0812">Transmembrane</keyword>
<feature type="region of interest" description="Disordered" evidence="5">
    <location>
        <begin position="1"/>
        <end position="20"/>
    </location>
</feature>
<dbReference type="AlphaFoldDB" id="A0A9Q1R666"/>
<comment type="subcellular location">
    <subcellularLocation>
        <location evidence="1">Mitochondrion matrix</location>
    </subcellularLocation>
</comment>
<protein>
    <recommendedName>
        <fullName evidence="7">Complex 1 LYR protein domain-containing protein</fullName>
    </recommendedName>
</protein>
<organism evidence="8 9">
    <name type="scientific">Anisodus acutangulus</name>
    <dbReference type="NCBI Taxonomy" id="402998"/>
    <lineage>
        <taxon>Eukaryota</taxon>
        <taxon>Viridiplantae</taxon>
        <taxon>Streptophyta</taxon>
        <taxon>Embryophyta</taxon>
        <taxon>Tracheophyta</taxon>
        <taxon>Spermatophyta</taxon>
        <taxon>Magnoliopsida</taxon>
        <taxon>eudicotyledons</taxon>
        <taxon>Gunneridae</taxon>
        <taxon>Pentapetalae</taxon>
        <taxon>asterids</taxon>
        <taxon>lamiids</taxon>
        <taxon>Solanales</taxon>
        <taxon>Solanaceae</taxon>
        <taxon>Solanoideae</taxon>
        <taxon>Hyoscyameae</taxon>
        <taxon>Anisodus</taxon>
    </lineage>
</organism>
<sequence>MESNLNTETSNPNGPKRPSKRLLFDRRYGWVFDEWKDPAEDALAGGRGMFCIVPLGKAFLNMASQAIDLAANSAVKVLEKPDLLSPAVVQANLKDQLHRINSSMKKLEFDLIKGTILAGLLLVGVVGAVGYVYKDHINVFLNQFSGFIEDLSSDQIHLIYVQSRVPKQWKTSFLVTRPETTMGASSGPRLSGMQKQVLALYRGFLRAARSKTAEERKQIQSFVSAEFQKHSKQVDRKNFIYIEYLLRRGKKQLDQLKSPDTVALSSLSVDSSQTRNSSS</sequence>
<feature type="domain" description="Complex 1 LYR protein" evidence="7">
    <location>
        <begin position="195"/>
        <end position="255"/>
    </location>
</feature>
<keyword evidence="6" id="KW-0472">Membrane</keyword>
<dbReference type="GO" id="GO:0034553">
    <property type="term" value="P:mitochondrial respiratory chain complex II assembly"/>
    <property type="evidence" value="ECO:0007669"/>
    <property type="project" value="InterPro"/>
</dbReference>
<comment type="caution">
    <text evidence="8">The sequence shown here is derived from an EMBL/GenBank/DDBJ whole genome shotgun (WGS) entry which is preliminary data.</text>
</comment>
<dbReference type="InterPro" id="IPR045295">
    <property type="entry name" value="Complex1_LYR_SDHAF1_LYRM8"/>
</dbReference>
<evidence type="ECO:0000256" key="4">
    <source>
        <dbReference type="ARBA" id="ARBA00025715"/>
    </source>
</evidence>
<dbReference type="InterPro" id="IPR008011">
    <property type="entry name" value="Complex1_LYR_dom"/>
</dbReference>
<accession>A0A9Q1R666</accession>
<evidence type="ECO:0000256" key="3">
    <source>
        <dbReference type="ARBA" id="ARBA00023186"/>
    </source>
</evidence>
<keyword evidence="3" id="KW-0143">Chaperone</keyword>
<evidence type="ECO:0000259" key="7">
    <source>
        <dbReference type="Pfam" id="PF05347"/>
    </source>
</evidence>
<evidence type="ECO:0000313" key="8">
    <source>
        <dbReference type="EMBL" id="KAJ8541850.1"/>
    </source>
</evidence>
<evidence type="ECO:0000256" key="2">
    <source>
        <dbReference type="ARBA" id="ARBA00023128"/>
    </source>
</evidence>
<dbReference type="CDD" id="cd20268">
    <property type="entry name" value="Complex1_LYR_SDHAF1_LYRM8"/>
    <property type="match status" value="1"/>
</dbReference>
<gene>
    <name evidence="8" type="ORF">K7X08_002666</name>
</gene>
<dbReference type="Proteomes" id="UP001152561">
    <property type="component" value="Unassembled WGS sequence"/>
</dbReference>
<dbReference type="OrthoDB" id="1891930at2759"/>
<keyword evidence="9" id="KW-1185">Reference proteome</keyword>
<keyword evidence="6" id="KW-1133">Transmembrane helix</keyword>
<evidence type="ECO:0000256" key="6">
    <source>
        <dbReference type="SAM" id="Phobius"/>
    </source>
</evidence>
<evidence type="ECO:0000256" key="5">
    <source>
        <dbReference type="SAM" id="MobiDB-lite"/>
    </source>
</evidence>
<dbReference type="EMBL" id="JAJAGQ010000015">
    <property type="protein sequence ID" value="KAJ8541850.1"/>
    <property type="molecule type" value="Genomic_DNA"/>
</dbReference>
<proteinExistence type="inferred from homology"/>
<name>A0A9Q1R666_9SOLA</name>
<feature type="transmembrane region" description="Helical" evidence="6">
    <location>
        <begin position="111"/>
        <end position="133"/>
    </location>
</feature>
<comment type="similarity">
    <text evidence="4">Belongs to the complex I LYR family. SDHAF1 subfamily.</text>
</comment>
<dbReference type="Pfam" id="PF05347">
    <property type="entry name" value="Complex1_LYR"/>
    <property type="match status" value="1"/>
</dbReference>
<keyword evidence="2" id="KW-0496">Mitochondrion</keyword>
<dbReference type="GO" id="GO:0005759">
    <property type="term" value="C:mitochondrial matrix"/>
    <property type="evidence" value="ECO:0007669"/>
    <property type="project" value="UniProtKB-SubCell"/>
</dbReference>
<dbReference type="PANTHER" id="PTHR48204:SF1">
    <property type="entry name" value="OS07G0265100 PROTEIN"/>
    <property type="match status" value="1"/>
</dbReference>